<sequence length="207" mass="23792">MKSKKIFVPFFFILLGSYFHVTAQTLKLNNGITFSSFSNSKKFDVLEQKIKSYSVNIGLDYWNRKQFYISSEVGYIKIGGYEKNPNLSEELSEIEETWDFIHFNSTLRLKLFSNVDHHLFIGAGPKMDLLVSDASFKSEVYSSYYEMEKFSFGAKTEIGLVRDLERIRLGLNASYLLDIGKKVNSGPVNLKNEIYQIMFSIGYTLGN</sequence>
<reference evidence="3 4" key="1">
    <citation type="submission" date="2023-09" db="EMBL/GenBank/DDBJ databases">
        <authorList>
            <person name="Rey-Velasco X."/>
        </authorList>
    </citation>
    <scope>NUCLEOTIDE SEQUENCE [LARGE SCALE GENOMIC DNA]</scope>
    <source>
        <strain evidence="3 4">F363</strain>
    </source>
</reference>
<accession>A0ABU3C5Y1</accession>
<evidence type="ECO:0000313" key="3">
    <source>
        <dbReference type="EMBL" id="MDT0641577.1"/>
    </source>
</evidence>
<feature type="signal peptide" evidence="1">
    <location>
        <begin position="1"/>
        <end position="23"/>
    </location>
</feature>
<feature type="chain" id="PRO_5046432669" evidence="1">
    <location>
        <begin position="24"/>
        <end position="207"/>
    </location>
</feature>
<dbReference type="Pfam" id="PF13568">
    <property type="entry name" value="OMP_b-brl_2"/>
    <property type="match status" value="1"/>
</dbReference>
<keyword evidence="4" id="KW-1185">Reference proteome</keyword>
<proteinExistence type="predicted"/>
<dbReference type="Proteomes" id="UP001262889">
    <property type="component" value="Unassembled WGS sequence"/>
</dbReference>
<comment type="caution">
    <text evidence="3">The sequence shown here is derived from an EMBL/GenBank/DDBJ whole genome shotgun (WGS) entry which is preliminary data.</text>
</comment>
<organism evidence="3 4">
    <name type="scientific">Autumnicola tepida</name>
    <dbReference type="NCBI Taxonomy" id="3075595"/>
    <lineage>
        <taxon>Bacteria</taxon>
        <taxon>Pseudomonadati</taxon>
        <taxon>Bacteroidota</taxon>
        <taxon>Flavobacteriia</taxon>
        <taxon>Flavobacteriales</taxon>
        <taxon>Flavobacteriaceae</taxon>
        <taxon>Autumnicola</taxon>
    </lineage>
</organism>
<dbReference type="InterPro" id="IPR025665">
    <property type="entry name" value="Beta-barrel_OMP_2"/>
</dbReference>
<protein>
    <submittedName>
        <fullName evidence="3">Outer membrane beta-barrel protein</fullName>
    </submittedName>
</protein>
<feature type="domain" description="Outer membrane protein beta-barrel" evidence="2">
    <location>
        <begin position="28"/>
        <end position="176"/>
    </location>
</feature>
<evidence type="ECO:0000259" key="2">
    <source>
        <dbReference type="Pfam" id="PF13568"/>
    </source>
</evidence>
<gene>
    <name evidence="3" type="ORF">RM553_01915</name>
</gene>
<evidence type="ECO:0000313" key="4">
    <source>
        <dbReference type="Proteomes" id="UP001262889"/>
    </source>
</evidence>
<name>A0ABU3C5Y1_9FLAO</name>
<dbReference type="RefSeq" id="WP_311533285.1">
    <property type="nucleotide sequence ID" value="NZ_JAVRHQ010000001.1"/>
</dbReference>
<keyword evidence="1" id="KW-0732">Signal</keyword>
<evidence type="ECO:0000256" key="1">
    <source>
        <dbReference type="SAM" id="SignalP"/>
    </source>
</evidence>
<dbReference type="EMBL" id="JAVRHQ010000001">
    <property type="protein sequence ID" value="MDT0641577.1"/>
    <property type="molecule type" value="Genomic_DNA"/>
</dbReference>